<accession>A0A3G1KV89</accession>
<dbReference type="KEGG" id="fwa:DCMF_17515"/>
<dbReference type="AlphaFoldDB" id="A0A3G1KV89"/>
<proteinExistence type="predicted"/>
<protein>
    <submittedName>
        <fullName evidence="1">Uncharacterized protein</fullName>
    </submittedName>
</protein>
<gene>
    <name evidence="1" type="ORF">DCMF_17515</name>
</gene>
<sequence>MKRVFVAFCGGCKPEIDRRDLLQKVKDLLPDHIFQFSLDGDDPVACLLILNGCPTACRTSDFSQHKNRISVRGEIIGDRAVREERLSREVADQIILFGAGSRTGSP</sequence>
<evidence type="ECO:0000313" key="1">
    <source>
        <dbReference type="EMBL" id="ATW26320.1"/>
    </source>
</evidence>
<organism evidence="1 2">
    <name type="scientific">Formimonas warabiya</name>
    <dbReference type="NCBI Taxonomy" id="1761012"/>
    <lineage>
        <taxon>Bacteria</taxon>
        <taxon>Bacillati</taxon>
        <taxon>Bacillota</taxon>
        <taxon>Clostridia</taxon>
        <taxon>Eubacteriales</taxon>
        <taxon>Peptococcaceae</taxon>
        <taxon>Candidatus Formimonas</taxon>
    </lineage>
</organism>
<reference evidence="1 2" key="1">
    <citation type="submission" date="2016-10" db="EMBL/GenBank/DDBJ databases">
        <title>Complete Genome Sequence of Peptococcaceae strain DCMF.</title>
        <authorList>
            <person name="Edwards R.J."/>
            <person name="Holland S.I."/>
            <person name="Deshpande N.P."/>
            <person name="Wong Y.K."/>
            <person name="Ertan H."/>
            <person name="Manefield M."/>
            <person name="Russell T.L."/>
            <person name="Lee M.J."/>
        </authorList>
    </citation>
    <scope>NUCLEOTIDE SEQUENCE [LARGE SCALE GENOMIC DNA]</scope>
    <source>
        <strain evidence="1 2">DCMF</strain>
    </source>
</reference>
<dbReference type="Proteomes" id="UP000323521">
    <property type="component" value="Chromosome"/>
</dbReference>
<name>A0A3G1KV89_FORW1</name>
<keyword evidence="2" id="KW-1185">Reference proteome</keyword>
<evidence type="ECO:0000313" key="2">
    <source>
        <dbReference type="Proteomes" id="UP000323521"/>
    </source>
</evidence>
<dbReference type="EMBL" id="CP017634">
    <property type="protein sequence ID" value="ATW26320.1"/>
    <property type="molecule type" value="Genomic_DNA"/>
</dbReference>